<dbReference type="PANTHER" id="PTHR10039:SF14">
    <property type="entry name" value="NACHT DOMAIN-CONTAINING PROTEIN"/>
    <property type="match status" value="1"/>
</dbReference>
<name>A0AAD5VWN5_9AGAR</name>
<dbReference type="PROSITE" id="PS50837">
    <property type="entry name" value="NACHT"/>
    <property type="match status" value="1"/>
</dbReference>
<dbReference type="Pfam" id="PF24883">
    <property type="entry name" value="NPHP3_N"/>
    <property type="match status" value="1"/>
</dbReference>
<proteinExistence type="predicted"/>
<dbReference type="InterPro" id="IPR056884">
    <property type="entry name" value="NPHP3-like_N"/>
</dbReference>
<dbReference type="EMBL" id="JANIEX010000315">
    <property type="protein sequence ID" value="KAJ3568955.1"/>
    <property type="molecule type" value="Genomic_DNA"/>
</dbReference>
<gene>
    <name evidence="4" type="ORF">NP233_g5373</name>
</gene>
<sequence>MLLETVAAIVSRFLGKDAPLDEGQNLPERTQRGSSHSQDSGQQTPTVVRQTNSRVYAYAANITPDGYQLSSVPTTLSEDAKAGMQILAEKRMAGAEVDSDARKYAPRCHPETRRTLRARIINWIEGKQTRYWRMLWVMGPAGVGKSAVAQTVAEEMKAQGQLGATLFFSRLNHRDDPSKIIPTLAYQLAVKHPQYKLIINRRLAEDPTIFEKTLRTQLKELIFEPFRTIMVRFPSTVIKPILVILDGLDECRCAEAQCEIIECIAEHVRSTDVFPIIWLICSRPEWHLKYLVTMPDFPTACRREELRIDDLEAQEDVALFLHAEFAKIRLRFRDYLSPSWPPADAVQLIVATASGLFALAGVVVRFIGDEAVGDPSAQLATCVTFLGGKSVPGAIHPLHALDLLYRQIWNNASSPTANVTARRILGAYILYSHTTPLSAQATANLLGLRQPEFYNSSKHLHSVLDIPGAAEALQQPVRFYHTSFGDYLIQPLRSREHSVDEGSVNYNVAKHAIELQKKWAIGEKGWGLSRTSPVSIHISFTAGLTWDATSEDESQNLLHTVRSFIYRAGWKACSKLEGQNAMDVVTLLDDFEFQIPVFGEFSHFVSWLYHLGPSKQSILHFRSSNCPAHHSFGAKIPIYAPSVDFEREIAPFGDKHSVSLHLGRGSRTREFAIKRNAGPTEPRISHEYPP</sequence>
<organism evidence="4 5">
    <name type="scientific">Leucocoprinus birnbaumii</name>
    <dbReference type="NCBI Taxonomy" id="56174"/>
    <lineage>
        <taxon>Eukaryota</taxon>
        <taxon>Fungi</taxon>
        <taxon>Dikarya</taxon>
        <taxon>Basidiomycota</taxon>
        <taxon>Agaricomycotina</taxon>
        <taxon>Agaricomycetes</taxon>
        <taxon>Agaricomycetidae</taxon>
        <taxon>Agaricales</taxon>
        <taxon>Agaricineae</taxon>
        <taxon>Agaricaceae</taxon>
        <taxon>Leucocoprinus</taxon>
    </lineage>
</organism>
<feature type="domain" description="NACHT" evidence="3">
    <location>
        <begin position="133"/>
        <end position="250"/>
    </location>
</feature>
<protein>
    <recommendedName>
        <fullName evidence="3">NACHT domain-containing protein</fullName>
    </recommendedName>
</protein>
<evidence type="ECO:0000313" key="5">
    <source>
        <dbReference type="Proteomes" id="UP001213000"/>
    </source>
</evidence>
<evidence type="ECO:0000313" key="4">
    <source>
        <dbReference type="EMBL" id="KAJ3568955.1"/>
    </source>
</evidence>
<keyword evidence="5" id="KW-1185">Reference proteome</keyword>
<dbReference type="Proteomes" id="UP001213000">
    <property type="component" value="Unassembled WGS sequence"/>
</dbReference>
<comment type="caution">
    <text evidence="4">The sequence shown here is derived from an EMBL/GenBank/DDBJ whole genome shotgun (WGS) entry which is preliminary data.</text>
</comment>
<reference evidence="4" key="1">
    <citation type="submission" date="2022-07" db="EMBL/GenBank/DDBJ databases">
        <title>Genome Sequence of Leucocoprinus birnbaumii.</title>
        <authorList>
            <person name="Buettner E."/>
        </authorList>
    </citation>
    <scope>NUCLEOTIDE SEQUENCE</scope>
    <source>
        <strain evidence="4">VT141</strain>
    </source>
</reference>
<dbReference type="Gene3D" id="3.40.50.300">
    <property type="entry name" value="P-loop containing nucleotide triphosphate hydrolases"/>
    <property type="match status" value="1"/>
</dbReference>
<feature type="compositionally biased region" description="Polar residues" evidence="2">
    <location>
        <begin position="32"/>
        <end position="48"/>
    </location>
</feature>
<feature type="region of interest" description="Disordered" evidence="2">
    <location>
        <begin position="18"/>
        <end position="48"/>
    </location>
</feature>
<accession>A0AAD5VWN5</accession>
<dbReference type="AlphaFoldDB" id="A0AAD5VWN5"/>
<keyword evidence="1" id="KW-0677">Repeat</keyword>
<dbReference type="InterPro" id="IPR027417">
    <property type="entry name" value="P-loop_NTPase"/>
</dbReference>
<evidence type="ECO:0000259" key="3">
    <source>
        <dbReference type="PROSITE" id="PS50837"/>
    </source>
</evidence>
<dbReference type="SUPFAM" id="SSF52540">
    <property type="entry name" value="P-loop containing nucleoside triphosphate hydrolases"/>
    <property type="match status" value="1"/>
</dbReference>
<dbReference type="InterPro" id="IPR007111">
    <property type="entry name" value="NACHT_NTPase"/>
</dbReference>
<evidence type="ECO:0000256" key="1">
    <source>
        <dbReference type="ARBA" id="ARBA00022737"/>
    </source>
</evidence>
<dbReference type="PANTHER" id="PTHR10039">
    <property type="entry name" value="AMELOGENIN"/>
    <property type="match status" value="1"/>
</dbReference>
<evidence type="ECO:0000256" key="2">
    <source>
        <dbReference type="SAM" id="MobiDB-lite"/>
    </source>
</evidence>